<dbReference type="NCBIfam" id="TIGR02595">
    <property type="entry name" value="PEP_CTERM"/>
    <property type="match status" value="1"/>
</dbReference>
<dbReference type="RefSeq" id="WP_310271226.1">
    <property type="nucleotide sequence ID" value="NZ_JAVDXU010000004.1"/>
</dbReference>
<dbReference type="Pfam" id="PF07589">
    <property type="entry name" value="PEP-CTERM"/>
    <property type="match status" value="1"/>
</dbReference>
<dbReference type="Gene3D" id="2.60.120.260">
    <property type="entry name" value="Galactose-binding domain-like"/>
    <property type="match status" value="1"/>
</dbReference>
<feature type="domain" description="Ice-binding protein C-terminal" evidence="2">
    <location>
        <begin position="197"/>
        <end position="222"/>
    </location>
</feature>
<proteinExistence type="predicted"/>
<accession>A0ABU1YTX0</accession>
<dbReference type="Proteomes" id="UP001180453">
    <property type="component" value="Unassembled WGS sequence"/>
</dbReference>
<reference evidence="3 4" key="1">
    <citation type="submission" date="2023-07" db="EMBL/GenBank/DDBJ databases">
        <title>Sorghum-associated microbial communities from plants grown in Nebraska, USA.</title>
        <authorList>
            <person name="Schachtman D."/>
        </authorList>
    </citation>
    <scope>NUCLEOTIDE SEQUENCE [LARGE SCALE GENOMIC DNA]</scope>
    <source>
        <strain evidence="3 4">BE314</strain>
    </source>
</reference>
<evidence type="ECO:0000313" key="4">
    <source>
        <dbReference type="Proteomes" id="UP001180453"/>
    </source>
</evidence>
<sequence>MLNLKTCVAIAALTLAGTAGAATTNAFANGGFETAGGPGQLAAGWLTAATNSPATLSGDAHSGSHALLLSAPNGLDASIALQDSVGHGGMPLLGAANVGDTPWLSFWAKGDASVTGNAFVTLRYMGANGVISTALNQQFQSQLSTSSWTQISFQAAAIPVGTTSVFIEIGTAVGPILENRPNAVLVDDLQFALHTAAVPEPGSYALLLAGLATVGTIVRRRRA</sequence>
<keyword evidence="1" id="KW-0732">Signal</keyword>
<evidence type="ECO:0000313" key="3">
    <source>
        <dbReference type="EMBL" id="MDR7272319.1"/>
    </source>
</evidence>
<evidence type="ECO:0000256" key="1">
    <source>
        <dbReference type="SAM" id="SignalP"/>
    </source>
</evidence>
<comment type="caution">
    <text evidence="3">The sequence shown here is derived from an EMBL/GenBank/DDBJ whole genome shotgun (WGS) entry which is preliminary data.</text>
</comment>
<feature type="signal peptide" evidence="1">
    <location>
        <begin position="1"/>
        <end position="21"/>
    </location>
</feature>
<protein>
    <recommendedName>
        <fullName evidence="2">Ice-binding protein C-terminal domain-containing protein</fullName>
    </recommendedName>
</protein>
<dbReference type="EMBL" id="JAVDXU010000004">
    <property type="protein sequence ID" value="MDR7272319.1"/>
    <property type="molecule type" value="Genomic_DNA"/>
</dbReference>
<evidence type="ECO:0000259" key="2">
    <source>
        <dbReference type="Pfam" id="PF07589"/>
    </source>
</evidence>
<organism evidence="3 4">
    <name type="scientific">Roseateles saccharophilus</name>
    <name type="common">Pseudomonas saccharophila</name>
    <dbReference type="NCBI Taxonomy" id="304"/>
    <lineage>
        <taxon>Bacteria</taxon>
        <taxon>Pseudomonadati</taxon>
        <taxon>Pseudomonadota</taxon>
        <taxon>Betaproteobacteria</taxon>
        <taxon>Burkholderiales</taxon>
        <taxon>Sphaerotilaceae</taxon>
        <taxon>Roseateles</taxon>
    </lineage>
</organism>
<name>A0ABU1YTX0_ROSSA</name>
<gene>
    <name evidence="3" type="ORF">J2X20_004993</name>
</gene>
<dbReference type="InterPro" id="IPR013424">
    <property type="entry name" value="Ice-binding_C"/>
</dbReference>
<keyword evidence="4" id="KW-1185">Reference proteome</keyword>
<feature type="chain" id="PRO_5047415034" description="Ice-binding protein C-terminal domain-containing protein" evidence="1">
    <location>
        <begin position="22"/>
        <end position="223"/>
    </location>
</feature>